<evidence type="ECO:0000256" key="5">
    <source>
        <dbReference type="ARBA" id="ARBA00022833"/>
    </source>
</evidence>
<dbReference type="InterPro" id="IPR036398">
    <property type="entry name" value="CA_dom_sf"/>
</dbReference>
<accession>A0A8J1T5J3</accession>
<dbReference type="InterPro" id="IPR023561">
    <property type="entry name" value="Carbonic_anhydrase_a-class"/>
</dbReference>
<evidence type="ECO:0000256" key="2">
    <source>
        <dbReference type="ARBA" id="ARBA00010718"/>
    </source>
</evidence>
<dbReference type="FunFam" id="3.10.200.10:FF:000003">
    <property type="entry name" value="Carbonic anhydrase 12"/>
    <property type="match status" value="1"/>
</dbReference>
<evidence type="ECO:0000256" key="6">
    <source>
        <dbReference type="ARBA" id="ARBA00023180"/>
    </source>
</evidence>
<dbReference type="GO" id="GO:0008270">
    <property type="term" value="F:zinc ion binding"/>
    <property type="evidence" value="ECO:0007669"/>
    <property type="project" value="UniProtKB-UniRule"/>
</dbReference>
<proteinExistence type="inferred from homology"/>
<dbReference type="PANTHER" id="PTHR18952:SF265">
    <property type="entry name" value="CARBONIC ANHYDRASE"/>
    <property type="match status" value="1"/>
</dbReference>
<sequence>MGQFRVTFYLPLCCVIGAVLAGGTDHEGEHGDDAHKHWGYHGDVGPKHWPDLEKGAACGSEYKYQSPINVESDNTIYSPHLRKFFTWYDPPKPTDRMSLINNGHTVQLNIDGDYFVTGGGLIGVYEALQLHFHWGSVDAQGSEHTLNGKAFPLEMHIVTYNTKKYQNAGEALASNDHSALAVLGVWFEMSDTDNEYVQAVLDHLADVENPSADASSEVAAFALKHVLPKDIESFYRYYGSLTTPTCNEVVEWTLFKETVPISEGQLVQLRSVFSNEMNEDGNPIAMGDNYRPTQPLNGRNVLRSFLTEKEAKEHGRKPVLYNVDGAASNTALSISLLLSVLLMKFLF</sequence>
<comment type="function">
    <text evidence="1 9">Reversible hydration of carbon dioxide.</text>
</comment>
<dbReference type="Pfam" id="PF00194">
    <property type="entry name" value="Carb_anhydrase"/>
    <property type="match status" value="1"/>
</dbReference>
<dbReference type="EMBL" id="CAIIXF020000005">
    <property type="protein sequence ID" value="CAH1784734.1"/>
    <property type="molecule type" value="Genomic_DNA"/>
</dbReference>
<dbReference type="OrthoDB" id="429145at2759"/>
<keyword evidence="6" id="KW-0325">Glycoprotein</keyword>
<keyword evidence="5 9" id="KW-0862">Zinc</keyword>
<keyword evidence="4 9" id="KW-0479">Metal-binding</keyword>
<evidence type="ECO:0000256" key="9">
    <source>
        <dbReference type="RuleBase" id="RU367011"/>
    </source>
</evidence>
<feature type="signal peptide" evidence="9">
    <location>
        <begin position="1"/>
        <end position="21"/>
    </location>
</feature>
<dbReference type="SMART" id="SM01057">
    <property type="entry name" value="Carb_anhydrase"/>
    <property type="match status" value="1"/>
</dbReference>
<dbReference type="GO" id="GO:0005886">
    <property type="term" value="C:plasma membrane"/>
    <property type="evidence" value="ECO:0007669"/>
    <property type="project" value="TreeGrafter"/>
</dbReference>
<evidence type="ECO:0000313" key="10">
    <source>
        <dbReference type="EMBL" id="CAH1784734.1"/>
    </source>
</evidence>
<dbReference type="InterPro" id="IPR018338">
    <property type="entry name" value="Carbonic_anhydrase_a-class_CS"/>
</dbReference>
<comment type="cofactor">
    <cofactor evidence="9">
        <name>Zn(2+)</name>
        <dbReference type="ChEBI" id="CHEBI:29105"/>
    </cofactor>
</comment>
<dbReference type="AlphaFoldDB" id="A0A8J1T5J3"/>
<keyword evidence="7 9" id="KW-0456">Lyase</keyword>
<dbReference type="PROSITE" id="PS51144">
    <property type="entry name" value="ALPHA_CA_2"/>
    <property type="match status" value="1"/>
</dbReference>
<evidence type="ECO:0000256" key="7">
    <source>
        <dbReference type="ARBA" id="ARBA00023239"/>
    </source>
</evidence>
<evidence type="ECO:0000256" key="8">
    <source>
        <dbReference type="ARBA" id="ARBA00048348"/>
    </source>
</evidence>
<keyword evidence="11" id="KW-1185">Reference proteome</keyword>
<dbReference type="CDD" id="cd00326">
    <property type="entry name" value="alpha_CA"/>
    <property type="match status" value="1"/>
</dbReference>
<comment type="caution">
    <text evidence="10">The sequence shown here is derived from an EMBL/GenBank/DDBJ whole genome shotgun (WGS) entry which is preliminary data.</text>
</comment>
<keyword evidence="9" id="KW-0732">Signal</keyword>
<dbReference type="Gene3D" id="3.10.200.10">
    <property type="entry name" value="Alpha carbonic anhydrase"/>
    <property type="match status" value="1"/>
</dbReference>
<dbReference type="PANTHER" id="PTHR18952">
    <property type="entry name" value="CARBONIC ANHYDRASE"/>
    <property type="match status" value="1"/>
</dbReference>
<dbReference type="EC" id="4.2.1.1" evidence="3 9"/>
<dbReference type="InterPro" id="IPR001148">
    <property type="entry name" value="CA_dom"/>
</dbReference>
<evidence type="ECO:0000256" key="1">
    <source>
        <dbReference type="ARBA" id="ARBA00002904"/>
    </source>
</evidence>
<dbReference type="Proteomes" id="UP000749559">
    <property type="component" value="Unassembled WGS sequence"/>
</dbReference>
<protein>
    <recommendedName>
        <fullName evidence="3 9">Carbonic anhydrase</fullName>
        <ecNumber evidence="3 9">4.2.1.1</ecNumber>
    </recommendedName>
</protein>
<name>A0A8J1T5J3_OWEFU</name>
<comment type="similarity">
    <text evidence="2 9">Belongs to the alpha-carbonic anhydrase family.</text>
</comment>
<dbReference type="SUPFAM" id="SSF51069">
    <property type="entry name" value="Carbonic anhydrase"/>
    <property type="match status" value="1"/>
</dbReference>
<dbReference type="GO" id="GO:0004089">
    <property type="term" value="F:carbonate dehydratase activity"/>
    <property type="evidence" value="ECO:0007669"/>
    <property type="project" value="UniProtKB-UniRule"/>
</dbReference>
<gene>
    <name evidence="10" type="ORF">OFUS_LOCUS10880</name>
</gene>
<organism evidence="10 11">
    <name type="scientific">Owenia fusiformis</name>
    <name type="common">Polychaete worm</name>
    <dbReference type="NCBI Taxonomy" id="6347"/>
    <lineage>
        <taxon>Eukaryota</taxon>
        <taxon>Metazoa</taxon>
        <taxon>Spiralia</taxon>
        <taxon>Lophotrochozoa</taxon>
        <taxon>Annelida</taxon>
        <taxon>Polychaeta</taxon>
        <taxon>Sedentaria</taxon>
        <taxon>Canalipalpata</taxon>
        <taxon>Sabellida</taxon>
        <taxon>Oweniida</taxon>
        <taxon>Oweniidae</taxon>
        <taxon>Owenia</taxon>
    </lineage>
</organism>
<feature type="chain" id="PRO_5042621035" description="Carbonic anhydrase" evidence="9">
    <location>
        <begin position="22"/>
        <end position="347"/>
    </location>
</feature>
<evidence type="ECO:0000256" key="3">
    <source>
        <dbReference type="ARBA" id="ARBA00012925"/>
    </source>
</evidence>
<dbReference type="PROSITE" id="PS00162">
    <property type="entry name" value="ALPHA_CA_1"/>
    <property type="match status" value="1"/>
</dbReference>
<comment type="catalytic activity">
    <reaction evidence="8 9">
        <text>hydrogencarbonate + H(+) = CO2 + H2O</text>
        <dbReference type="Rhea" id="RHEA:10748"/>
        <dbReference type="ChEBI" id="CHEBI:15377"/>
        <dbReference type="ChEBI" id="CHEBI:15378"/>
        <dbReference type="ChEBI" id="CHEBI:16526"/>
        <dbReference type="ChEBI" id="CHEBI:17544"/>
        <dbReference type="EC" id="4.2.1.1"/>
    </reaction>
</comment>
<evidence type="ECO:0000313" key="11">
    <source>
        <dbReference type="Proteomes" id="UP000749559"/>
    </source>
</evidence>
<reference evidence="10" key="1">
    <citation type="submission" date="2022-03" db="EMBL/GenBank/DDBJ databases">
        <authorList>
            <person name="Martin C."/>
        </authorList>
    </citation>
    <scope>NUCLEOTIDE SEQUENCE</scope>
</reference>
<evidence type="ECO:0000256" key="4">
    <source>
        <dbReference type="ARBA" id="ARBA00022723"/>
    </source>
</evidence>